<dbReference type="Proteomes" id="UP000030765">
    <property type="component" value="Unassembled WGS sequence"/>
</dbReference>
<dbReference type="VEuPathDB" id="VectorBase:ASIC014217"/>
<reference evidence="3" key="2">
    <citation type="submission" date="2020-05" db="UniProtKB">
        <authorList>
            <consortium name="EnsemblMetazoa"/>
        </authorList>
    </citation>
    <scope>IDENTIFICATION</scope>
</reference>
<keyword evidence="4" id="KW-1185">Reference proteome</keyword>
<keyword evidence="2" id="KW-0808">Transferase</keyword>
<dbReference type="GO" id="GO:0016740">
    <property type="term" value="F:transferase activity"/>
    <property type="evidence" value="ECO:0007669"/>
    <property type="project" value="UniProtKB-KW"/>
</dbReference>
<evidence type="ECO:0000313" key="4">
    <source>
        <dbReference type="Proteomes" id="UP000030765"/>
    </source>
</evidence>
<accession>A0A084W7L8</accession>
<dbReference type="EMBL" id="ATLV01021266">
    <property type="status" value="NOT_ANNOTATED_CDS"/>
    <property type="molecule type" value="Genomic_DNA"/>
</dbReference>
<gene>
    <name evidence="2" type="ORF">ZHAS_00014217</name>
</gene>
<evidence type="ECO:0000313" key="3">
    <source>
        <dbReference type="EnsemblMetazoa" id="ASIC014217-PA"/>
    </source>
</evidence>
<evidence type="ECO:0000256" key="1">
    <source>
        <dbReference type="SAM" id="MobiDB-lite"/>
    </source>
</evidence>
<sequence>MRQDGVKLGTTTMSPLSTLEGDDKTSRRRWRMRTGARCNIEPVDGKPSGSLDGL</sequence>
<name>A0A084W7L8_ANOSI</name>
<reference evidence="2 4" key="1">
    <citation type="journal article" date="2014" name="BMC Genomics">
        <title>Genome sequence of Anopheles sinensis provides insight into genetics basis of mosquito competence for malaria parasites.</title>
        <authorList>
            <person name="Zhou D."/>
            <person name="Zhang D."/>
            <person name="Ding G."/>
            <person name="Shi L."/>
            <person name="Hou Q."/>
            <person name="Ye Y."/>
            <person name="Xu Y."/>
            <person name="Zhou H."/>
            <person name="Xiong C."/>
            <person name="Li S."/>
            <person name="Yu J."/>
            <person name="Hong S."/>
            <person name="Yu X."/>
            <person name="Zou P."/>
            <person name="Chen C."/>
            <person name="Chang X."/>
            <person name="Wang W."/>
            <person name="Lv Y."/>
            <person name="Sun Y."/>
            <person name="Ma L."/>
            <person name="Shen B."/>
            <person name="Zhu C."/>
        </authorList>
    </citation>
    <scope>NUCLEOTIDE SEQUENCE [LARGE SCALE GENOMIC DNA]</scope>
</reference>
<feature type="region of interest" description="Disordered" evidence="1">
    <location>
        <begin position="1"/>
        <end position="54"/>
    </location>
</feature>
<dbReference type="AlphaFoldDB" id="A0A084W7L8"/>
<organism evidence="2">
    <name type="scientific">Anopheles sinensis</name>
    <name type="common">Mosquito</name>
    <dbReference type="NCBI Taxonomy" id="74873"/>
    <lineage>
        <taxon>Eukaryota</taxon>
        <taxon>Metazoa</taxon>
        <taxon>Ecdysozoa</taxon>
        <taxon>Arthropoda</taxon>
        <taxon>Hexapoda</taxon>
        <taxon>Insecta</taxon>
        <taxon>Pterygota</taxon>
        <taxon>Neoptera</taxon>
        <taxon>Endopterygota</taxon>
        <taxon>Diptera</taxon>
        <taxon>Nematocera</taxon>
        <taxon>Culicoidea</taxon>
        <taxon>Culicidae</taxon>
        <taxon>Anophelinae</taxon>
        <taxon>Anopheles</taxon>
    </lineage>
</organism>
<dbReference type="EnsemblMetazoa" id="ASIC014217-RA">
    <property type="protein sequence ID" value="ASIC014217-PA"/>
    <property type="gene ID" value="ASIC014217"/>
</dbReference>
<evidence type="ECO:0000313" key="2">
    <source>
        <dbReference type="EMBL" id="KFB46212.1"/>
    </source>
</evidence>
<dbReference type="EMBL" id="KE525315">
    <property type="protein sequence ID" value="KFB46212.1"/>
    <property type="molecule type" value="Genomic_DNA"/>
</dbReference>
<proteinExistence type="predicted"/>
<protein>
    <submittedName>
        <fullName evidence="2 3">Glycine cleavage T protein (Aminomethyl transferase)</fullName>
    </submittedName>
</protein>